<sequence>MADIGSGLLRPEPLLPDEPDAATWLAQNAALIIASGDKPLSGPQAGLVLGRGDLIHTLHRHPPRVDKLTLAAIEATLSGASTPAMNAIRADPEQPRERATALAADLTAAGVPATVVPSAGLVGGGASRPRWCRASGWSAAAHRV</sequence>
<keyword evidence="5" id="KW-1185">Reference proteome</keyword>
<dbReference type="Proteomes" id="UP001596058">
    <property type="component" value="Unassembled WGS sequence"/>
</dbReference>
<comment type="caution">
    <text evidence="4">The sequence shown here is derived from an EMBL/GenBank/DDBJ whole genome shotgun (WGS) entry which is preliminary data.</text>
</comment>
<dbReference type="SUPFAM" id="SSF53383">
    <property type="entry name" value="PLP-dependent transferases"/>
    <property type="match status" value="1"/>
</dbReference>
<comment type="cofactor">
    <cofactor evidence="1">
        <name>pyridoxal 5'-phosphate</name>
        <dbReference type="ChEBI" id="CHEBI:597326"/>
    </cofactor>
</comment>
<dbReference type="EMBL" id="JBHSPA010000113">
    <property type="protein sequence ID" value="MFC5834577.1"/>
    <property type="molecule type" value="Genomic_DNA"/>
</dbReference>
<proteinExistence type="inferred from homology"/>
<dbReference type="InterPro" id="IPR015424">
    <property type="entry name" value="PyrdxlP-dep_Trfase"/>
</dbReference>
<name>A0ABW1DAH5_9ACTN</name>
<evidence type="ECO:0000313" key="5">
    <source>
        <dbReference type="Proteomes" id="UP001596058"/>
    </source>
</evidence>
<gene>
    <name evidence="4" type="ORF">ACFPZ3_62960</name>
</gene>
<protein>
    <submittedName>
        <fullName evidence="4">Uncharacterized protein</fullName>
    </submittedName>
</protein>
<organism evidence="4 5">
    <name type="scientific">Nonomuraea insulae</name>
    <dbReference type="NCBI Taxonomy" id="1616787"/>
    <lineage>
        <taxon>Bacteria</taxon>
        <taxon>Bacillati</taxon>
        <taxon>Actinomycetota</taxon>
        <taxon>Actinomycetes</taxon>
        <taxon>Streptosporangiales</taxon>
        <taxon>Streptosporangiaceae</taxon>
        <taxon>Nonomuraea</taxon>
    </lineage>
</organism>
<comment type="similarity">
    <text evidence="3">Belongs to the SelA family.</text>
</comment>
<dbReference type="PANTHER" id="PTHR32328:SF0">
    <property type="entry name" value="L-SERYL-TRNA(SEC) SELENIUM TRANSFERASE"/>
    <property type="match status" value="1"/>
</dbReference>
<reference evidence="5" key="1">
    <citation type="journal article" date="2019" name="Int. J. Syst. Evol. Microbiol.">
        <title>The Global Catalogue of Microorganisms (GCM) 10K type strain sequencing project: providing services to taxonomists for standard genome sequencing and annotation.</title>
        <authorList>
            <consortium name="The Broad Institute Genomics Platform"/>
            <consortium name="The Broad Institute Genome Sequencing Center for Infectious Disease"/>
            <person name="Wu L."/>
            <person name="Ma J."/>
        </authorList>
    </citation>
    <scope>NUCLEOTIDE SEQUENCE [LARGE SCALE GENOMIC DNA]</scope>
    <source>
        <strain evidence="5">CCUG 53903</strain>
    </source>
</reference>
<evidence type="ECO:0000256" key="2">
    <source>
        <dbReference type="ARBA" id="ARBA00022898"/>
    </source>
</evidence>
<dbReference type="RefSeq" id="WP_379523991.1">
    <property type="nucleotide sequence ID" value="NZ_JBHSPA010000113.1"/>
</dbReference>
<evidence type="ECO:0000313" key="4">
    <source>
        <dbReference type="EMBL" id="MFC5834577.1"/>
    </source>
</evidence>
<evidence type="ECO:0000256" key="3">
    <source>
        <dbReference type="ARBA" id="ARBA00044507"/>
    </source>
</evidence>
<dbReference type="Pfam" id="PF03841">
    <property type="entry name" value="SelA"/>
    <property type="match status" value="1"/>
</dbReference>
<dbReference type="PANTHER" id="PTHR32328">
    <property type="entry name" value="L-SERYL-TRNA(SEC) SELENIUM TRANSFERASE"/>
    <property type="match status" value="1"/>
</dbReference>
<dbReference type="InterPro" id="IPR015421">
    <property type="entry name" value="PyrdxlP-dep_Trfase_major"/>
</dbReference>
<keyword evidence="2" id="KW-0663">Pyridoxal phosphate</keyword>
<dbReference type="InterPro" id="IPR018319">
    <property type="entry name" value="SelA-like"/>
</dbReference>
<dbReference type="Gene3D" id="3.40.640.10">
    <property type="entry name" value="Type I PLP-dependent aspartate aminotransferase-like (Major domain)"/>
    <property type="match status" value="1"/>
</dbReference>
<accession>A0ABW1DAH5</accession>
<evidence type="ECO:0000256" key="1">
    <source>
        <dbReference type="ARBA" id="ARBA00001933"/>
    </source>
</evidence>